<comment type="similarity">
    <text evidence="2">Belongs to the class-I pyridoxal-phosphate-dependent aminotransferase family.</text>
</comment>
<dbReference type="InterPro" id="IPR004839">
    <property type="entry name" value="Aminotransferase_I/II_large"/>
</dbReference>
<dbReference type="Gene3D" id="3.90.1150.10">
    <property type="entry name" value="Aspartate Aminotransferase, domain 1"/>
    <property type="match status" value="1"/>
</dbReference>
<dbReference type="SUPFAM" id="SSF53383">
    <property type="entry name" value="PLP-dependent transferases"/>
    <property type="match status" value="1"/>
</dbReference>
<dbReference type="InterPro" id="IPR050596">
    <property type="entry name" value="AspAT/PAT-like"/>
</dbReference>
<evidence type="ECO:0000256" key="2">
    <source>
        <dbReference type="ARBA" id="ARBA00007441"/>
    </source>
</evidence>
<comment type="cofactor">
    <cofactor evidence="1">
        <name>pyridoxal 5'-phosphate</name>
        <dbReference type="ChEBI" id="CHEBI:597326"/>
    </cofactor>
</comment>
<feature type="domain" description="Aminotransferase class I/classII large" evidence="6">
    <location>
        <begin position="51"/>
        <end position="422"/>
    </location>
</feature>
<dbReference type="InterPro" id="IPR015422">
    <property type="entry name" value="PyrdxlP-dep_Trfase_small"/>
</dbReference>
<keyword evidence="3 7" id="KW-0032">Aminotransferase</keyword>
<evidence type="ECO:0000313" key="7">
    <source>
        <dbReference type="EMBL" id="MBD3867535.1"/>
    </source>
</evidence>
<reference evidence="7 8" key="1">
    <citation type="submission" date="2020-08" db="EMBL/GenBank/DDBJ databases">
        <title>Acidobacteriota in marine sediments use diverse sulfur dissimilation pathways.</title>
        <authorList>
            <person name="Wasmund K."/>
        </authorList>
    </citation>
    <scope>NUCLEOTIDE SEQUENCE [LARGE SCALE GENOMIC DNA]</scope>
    <source>
        <strain evidence="7">MAG AM4</strain>
    </source>
</reference>
<keyword evidence="5" id="KW-0663">Pyridoxal phosphate</keyword>
<proteinExistence type="inferred from homology"/>
<evidence type="ECO:0000256" key="3">
    <source>
        <dbReference type="ARBA" id="ARBA00022576"/>
    </source>
</evidence>
<dbReference type="Proteomes" id="UP000648239">
    <property type="component" value="Unassembled WGS sequence"/>
</dbReference>
<gene>
    <name evidence="7" type="ORF">IFK94_05370</name>
</gene>
<dbReference type="Pfam" id="PF00155">
    <property type="entry name" value="Aminotran_1_2"/>
    <property type="match status" value="1"/>
</dbReference>
<evidence type="ECO:0000256" key="5">
    <source>
        <dbReference type="ARBA" id="ARBA00022898"/>
    </source>
</evidence>
<comment type="caution">
    <text evidence="7">The sequence shown here is derived from an EMBL/GenBank/DDBJ whole genome shotgun (WGS) entry which is preliminary data.</text>
</comment>
<evidence type="ECO:0000256" key="1">
    <source>
        <dbReference type="ARBA" id="ARBA00001933"/>
    </source>
</evidence>
<evidence type="ECO:0000313" key="8">
    <source>
        <dbReference type="Proteomes" id="UP000648239"/>
    </source>
</evidence>
<dbReference type="PANTHER" id="PTHR46383:SF1">
    <property type="entry name" value="ASPARTATE AMINOTRANSFERASE"/>
    <property type="match status" value="1"/>
</dbReference>
<dbReference type="InterPro" id="IPR015424">
    <property type="entry name" value="PyrdxlP-dep_Trfase"/>
</dbReference>
<protein>
    <submittedName>
        <fullName evidence="7">Aminotransferase class I/II-fold pyridoxal phosphate-dependent enzyme</fullName>
    </submittedName>
</protein>
<dbReference type="AlphaFoldDB" id="A0A8J6Y5L6"/>
<dbReference type="GO" id="GO:0030170">
    <property type="term" value="F:pyridoxal phosphate binding"/>
    <property type="evidence" value="ECO:0007669"/>
    <property type="project" value="InterPro"/>
</dbReference>
<sequence length="437" mass="47661">MATNTRTNELSFGEPEQFASSFSSLSKGLKGSRILQIAGQVRELIAAGETVYNLTVGDFDPSMFPIPAGYKDRIKAALDDGQTTYPPADGMPELRAAVAEYASRVWNVPFQPVNAIIGGGARPMIFATYKALINPGEKVVYPVPSWNNHYYTTIADANVAQLETVPENGFMPTLDDLAPHMKDARLLVLNTPSNPTGTVIDPEMLRAITQGIVDENLRRAEKDQPRLFLLMDMVYHALVFGDHRHVHPLELVPAAAPWVISLDAVSKGFCGTGVRVGWGLAAPAVIAKLKPLISHMGAWAPRAEQVALAGFLRDREAVESFQDHLVAGVGERLDTLYKGFADMKADGYPVECIAPEGAVFLSLRLNWIGKNMDGKAMESNEDIRTLLLEKSGMAVVPFQAFGRAAEDGWFRMSVGAVTSDNIRGMFPKVRALMDGMR</sequence>
<dbReference type="EMBL" id="JACXWD010000011">
    <property type="protein sequence ID" value="MBD3867535.1"/>
    <property type="molecule type" value="Genomic_DNA"/>
</dbReference>
<organism evidence="7 8">
    <name type="scientific">Candidatus Polarisedimenticola svalbardensis</name>
    <dbReference type="NCBI Taxonomy" id="2886004"/>
    <lineage>
        <taxon>Bacteria</taxon>
        <taxon>Pseudomonadati</taxon>
        <taxon>Acidobacteriota</taxon>
        <taxon>Candidatus Polarisedimenticolia</taxon>
        <taxon>Candidatus Polarisedimenticolales</taxon>
        <taxon>Candidatus Polarisedimenticolaceae</taxon>
        <taxon>Candidatus Polarisedimenticola</taxon>
    </lineage>
</organism>
<evidence type="ECO:0000259" key="6">
    <source>
        <dbReference type="Pfam" id="PF00155"/>
    </source>
</evidence>
<accession>A0A8J6Y5L6</accession>
<keyword evidence="4" id="KW-0808">Transferase</keyword>
<dbReference type="InterPro" id="IPR015421">
    <property type="entry name" value="PyrdxlP-dep_Trfase_major"/>
</dbReference>
<dbReference type="PANTHER" id="PTHR46383">
    <property type="entry name" value="ASPARTATE AMINOTRANSFERASE"/>
    <property type="match status" value="1"/>
</dbReference>
<name>A0A8J6Y5L6_9BACT</name>
<evidence type="ECO:0000256" key="4">
    <source>
        <dbReference type="ARBA" id="ARBA00022679"/>
    </source>
</evidence>
<dbReference type="GO" id="GO:0006520">
    <property type="term" value="P:amino acid metabolic process"/>
    <property type="evidence" value="ECO:0007669"/>
    <property type="project" value="InterPro"/>
</dbReference>
<dbReference type="CDD" id="cd00609">
    <property type="entry name" value="AAT_like"/>
    <property type="match status" value="1"/>
</dbReference>
<dbReference type="Gene3D" id="3.40.640.10">
    <property type="entry name" value="Type I PLP-dependent aspartate aminotransferase-like (Major domain)"/>
    <property type="match status" value="1"/>
</dbReference>
<dbReference type="GO" id="GO:0008483">
    <property type="term" value="F:transaminase activity"/>
    <property type="evidence" value="ECO:0007669"/>
    <property type="project" value="UniProtKB-KW"/>
</dbReference>